<name>A0A0A0EW77_9GAMM</name>
<reference evidence="2 3" key="1">
    <citation type="journal article" date="2015" name="Stand. Genomic Sci.">
        <title>Genomic information of the arsenic-resistant bacterium Lysobacter arseniciresistens type strain ZS79(T) and comparison of Lysobacter draft genomes.</title>
        <authorList>
            <person name="Liu L."/>
            <person name="Zhang S."/>
            <person name="Luo M."/>
            <person name="Wang G."/>
        </authorList>
    </citation>
    <scope>NUCLEOTIDE SEQUENCE [LARGE SCALE GENOMIC DNA]</scope>
    <source>
        <strain evidence="2 3">ZS79</strain>
    </source>
</reference>
<organism evidence="2 3">
    <name type="scientific">Lysobacter arseniciresistens ZS79</name>
    <dbReference type="NCBI Taxonomy" id="913325"/>
    <lineage>
        <taxon>Bacteria</taxon>
        <taxon>Pseudomonadati</taxon>
        <taxon>Pseudomonadota</taxon>
        <taxon>Gammaproteobacteria</taxon>
        <taxon>Lysobacterales</taxon>
        <taxon>Lysobacteraceae</taxon>
        <taxon>Novilysobacter</taxon>
    </lineage>
</organism>
<feature type="region of interest" description="Disordered" evidence="1">
    <location>
        <begin position="30"/>
        <end position="61"/>
    </location>
</feature>
<accession>A0A0A0EW77</accession>
<gene>
    <name evidence="2" type="ORF">N799_08615</name>
</gene>
<keyword evidence="3" id="KW-1185">Reference proteome</keyword>
<sequence>MQSKLGLRKSKRVQLSQLCRWRTMSMRRKLTKRLTKQSMRRSIKQSRSSRFQLPTTKAWMQ</sequence>
<dbReference type="EMBL" id="AVPT01000023">
    <property type="protein sequence ID" value="KGM54804.1"/>
    <property type="molecule type" value="Genomic_DNA"/>
</dbReference>
<comment type="caution">
    <text evidence="2">The sequence shown here is derived from an EMBL/GenBank/DDBJ whole genome shotgun (WGS) entry which is preliminary data.</text>
</comment>
<feature type="compositionally biased region" description="Polar residues" evidence="1">
    <location>
        <begin position="45"/>
        <end position="55"/>
    </location>
</feature>
<dbReference type="AlphaFoldDB" id="A0A0A0EW77"/>
<dbReference type="Proteomes" id="UP000029989">
    <property type="component" value="Unassembled WGS sequence"/>
</dbReference>
<feature type="compositionally biased region" description="Basic residues" evidence="1">
    <location>
        <begin position="30"/>
        <end position="44"/>
    </location>
</feature>
<proteinExistence type="predicted"/>
<evidence type="ECO:0000313" key="3">
    <source>
        <dbReference type="Proteomes" id="UP000029989"/>
    </source>
</evidence>
<evidence type="ECO:0000256" key="1">
    <source>
        <dbReference type="SAM" id="MobiDB-lite"/>
    </source>
</evidence>
<evidence type="ECO:0000313" key="2">
    <source>
        <dbReference type="EMBL" id="KGM54804.1"/>
    </source>
</evidence>
<protein>
    <submittedName>
        <fullName evidence="2">Uncharacterized protein</fullName>
    </submittedName>
</protein>